<accession>A0ABS9C5K5</accession>
<proteinExistence type="predicted"/>
<gene>
    <name evidence="2" type="ORF">H9Q08_04695</name>
</gene>
<dbReference type="InterPro" id="IPR010037">
    <property type="entry name" value="FkbH_domain"/>
</dbReference>
<comment type="caution">
    <text evidence="2">The sequence shown here is derived from an EMBL/GenBank/DDBJ whole genome shotgun (WGS) entry which is preliminary data.</text>
</comment>
<dbReference type="NCBIfam" id="TIGR01681">
    <property type="entry name" value="HAD-SF-IIIC"/>
    <property type="match status" value="1"/>
</dbReference>
<dbReference type="Gene3D" id="3.40.50.1000">
    <property type="entry name" value="HAD superfamily/HAD-like"/>
    <property type="match status" value="1"/>
</dbReference>
<evidence type="ECO:0000313" key="2">
    <source>
        <dbReference type="EMBL" id="MCF2218596.1"/>
    </source>
</evidence>
<dbReference type="InterPro" id="IPR036412">
    <property type="entry name" value="HAD-like_sf"/>
</dbReference>
<name>A0ABS9C5K5_9FLAO</name>
<dbReference type="InterPro" id="IPR036514">
    <property type="entry name" value="SGNH_hydro_sf"/>
</dbReference>
<organism evidence="2 3">
    <name type="scientific">Chryseobacterium indicum</name>
    <dbReference type="NCBI Taxonomy" id="2766954"/>
    <lineage>
        <taxon>Bacteria</taxon>
        <taxon>Pseudomonadati</taxon>
        <taxon>Bacteroidota</taxon>
        <taxon>Flavobacteriia</taxon>
        <taxon>Flavobacteriales</taxon>
        <taxon>Weeksellaceae</taxon>
        <taxon>Chryseobacterium group</taxon>
        <taxon>Chryseobacterium</taxon>
    </lineage>
</organism>
<reference evidence="2" key="1">
    <citation type="submission" date="2021-08" db="EMBL/GenBank/DDBJ databases">
        <title>Complete genome sequence of Chryseobacterium sp strain PS-8.</title>
        <authorList>
            <person name="Das S.K."/>
        </authorList>
    </citation>
    <scope>NUCLEOTIDE SEQUENCE</scope>
    <source>
        <strain evidence="2">PS-8</strain>
    </source>
</reference>
<dbReference type="InterPro" id="IPR023214">
    <property type="entry name" value="HAD_sf"/>
</dbReference>
<sequence length="603" mass="70000">MYKTFSELKKAEKTYPNAKKSIKVALLGDTATQFLNIALKGTARTEGFILEIFEADFGQISRQIMDSSSEYYAFDADYTIIFESTHKLLSQYYKSYDSAKDFADNKVKYIEELYNTIQNRTKSKIIYCNFPIIDHKIFGSFSNKVESSFNFQINKLNYLLSFKIAMNKNNFFIADLLSIQNKWGRDFMFAPNIYINTEMVLSIDALPIAAHTIFSIISSLEGKFKKCLILDLDNTLWGGIIGDDGLENIQIGNLGIGKAFTELQYWIKALQKRGIILAVCSKNDEDKAKEPFEKHPDMVLKLNDIAVFVANWNNKADNIRKIQNILNIGFDSMVFLDDNPFERNLVRENLPEVCVPELPTDPAEYLEYLYGLNLFETTSFSENDTERTKQYQVEAQRVVDLESFTNLEDFLKSMNMVSDVQSFNNFSKPRVSQLTQRSNQFNLRTVRYTEQEIENLITSDKHYTISFTLEDKYGDNGLICVIVLEKQDKQTLFIDTWLMSCRVLKRGMEDFTLNTIIDLAKKTGYTYVAGEYIPTSKNQMVKDHYENLGFSRKDDKWILNVDNYQPKEVYIKNSICYFKIYNCLFSFRKSNFKEFSSINCFLE</sequence>
<dbReference type="InterPro" id="IPR049369">
    <property type="entry name" value="BF1531-like_N"/>
</dbReference>
<dbReference type="EMBL" id="JACSGT010000001">
    <property type="protein sequence ID" value="MCF2218596.1"/>
    <property type="molecule type" value="Genomic_DNA"/>
</dbReference>
<evidence type="ECO:0000259" key="1">
    <source>
        <dbReference type="Pfam" id="PF21211"/>
    </source>
</evidence>
<protein>
    <submittedName>
        <fullName evidence="2">HAD-IIIC family phosphatase</fullName>
    </submittedName>
</protein>
<feature type="domain" description="BF1531-like N-terminal" evidence="1">
    <location>
        <begin position="23"/>
        <end position="217"/>
    </location>
</feature>
<dbReference type="NCBIfam" id="TIGR01686">
    <property type="entry name" value="FkbH"/>
    <property type="match status" value="1"/>
</dbReference>
<dbReference type="Pfam" id="PF21211">
    <property type="entry name" value="FkbH_N"/>
    <property type="match status" value="1"/>
</dbReference>
<keyword evidence="3" id="KW-1185">Reference proteome</keyword>
<evidence type="ECO:0000313" key="3">
    <source>
        <dbReference type="Proteomes" id="UP001430374"/>
    </source>
</evidence>
<dbReference type="RefSeq" id="WP_235130323.1">
    <property type="nucleotide sequence ID" value="NZ_JACSGT010000001.1"/>
</dbReference>
<dbReference type="InterPro" id="IPR010033">
    <property type="entry name" value="HAD_SF_ppase_IIIC"/>
</dbReference>
<dbReference type="Proteomes" id="UP001430374">
    <property type="component" value="Unassembled WGS sequence"/>
</dbReference>
<dbReference type="Gene3D" id="3.40.50.1110">
    <property type="entry name" value="SGNH hydrolase"/>
    <property type="match status" value="1"/>
</dbReference>
<dbReference type="SUPFAM" id="SSF56784">
    <property type="entry name" value="HAD-like"/>
    <property type="match status" value="1"/>
</dbReference>